<comment type="function">
    <text evidence="2">Removes the formyl group from the N-terminal Met of newly synthesized proteins. Requires at least a dipeptide for an efficient rate of reaction. N-terminal L-methionine is a prerequisite for activity but the enzyme has broad specificity at other positions.</text>
</comment>
<feature type="binding site" evidence="2">
    <location>
        <position position="144"/>
    </location>
    <ligand>
        <name>Fe cation</name>
        <dbReference type="ChEBI" id="CHEBI:24875"/>
    </ligand>
</feature>
<evidence type="ECO:0000256" key="1">
    <source>
        <dbReference type="ARBA" id="ARBA00010759"/>
    </source>
</evidence>
<dbReference type="Pfam" id="PF01327">
    <property type="entry name" value="Pep_deformylase"/>
    <property type="match status" value="1"/>
</dbReference>
<dbReference type="NCBIfam" id="NF001159">
    <property type="entry name" value="PRK00150.1-3"/>
    <property type="match status" value="1"/>
</dbReference>
<protein>
    <recommendedName>
        <fullName evidence="2">Peptide deformylase</fullName>
        <shortName evidence="2">PDF</shortName>
        <ecNumber evidence="2">3.5.1.88</ecNumber>
    </recommendedName>
    <alternativeName>
        <fullName evidence="2">Polypeptide deformylase</fullName>
    </alternativeName>
</protein>
<proteinExistence type="inferred from homology"/>
<dbReference type="HAMAP" id="MF_00163">
    <property type="entry name" value="Pep_deformylase"/>
    <property type="match status" value="1"/>
</dbReference>
<dbReference type="PRINTS" id="PR01576">
    <property type="entry name" value="PDEFORMYLASE"/>
</dbReference>
<dbReference type="InterPro" id="IPR036821">
    <property type="entry name" value="Peptide_deformylase_sf"/>
</dbReference>
<dbReference type="PANTHER" id="PTHR10458:SF22">
    <property type="entry name" value="PEPTIDE DEFORMYLASE"/>
    <property type="match status" value="1"/>
</dbReference>
<dbReference type="PANTHER" id="PTHR10458">
    <property type="entry name" value="PEPTIDE DEFORMYLASE"/>
    <property type="match status" value="1"/>
</dbReference>
<dbReference type="EMBL" id="CP075585">
    <property type="protein sequence ID" value="QZA58727.1"/>
    <property type="molecule type" value="Genomic_DNA"/>
</dbReference>
<keyword evidence="2 3" id="KW-0378">Hydrolase</keyword>
<sequence length="176" mass="20361">MSVSLRYYGDPILRKICKPITVITNEIRQLTQSMIAIMDEHDGIGLAAPQVGHDIRLFVLRNYIELENSKWKLSEPKVYINPKLSFPRKNQEEKEEGCLSIPKIFCKITRADFVVIKALDLNGNPFTEKIDGYNARVRIHENDHLNGVLFIDHLDAKMRKEIKPLLKEIKKEHPSI</sequence>
<accession>A0ABX8Z2E5</accession>
<dbReference type="RefSeq" id="WP_194845686.1">
    <property type="nucleotide sequence ID" value="NZ_CP075585.1"/>
</dbReference>
<keyword evidence="2" id="KW-0479">Metal-binding</keyword>
<feature type="binding site" evidence="2">
    <location>
        <position position="98"/>
    </location>
    <ligand>
        <name>Fe cation</name>
        <dbReference type="ChEBI" id="CHEBI:24875"/>
    </ligand>
</feature>
<keyword evidence="4" id="KW-1185">Reference proteome</keyword>
<comment type="similarity">
    <text evidence="1 2">Belongs to the polypeptide deformylase family.</text>
</comment>
<dbReference type="NCBIfam" id="TIGR00079">
    <property type="entry name" value="pept_deformyl"/>
    <property type="match status" value="1"/>
</dbReference>
<organism evidence="3 4">
    <name type="scientific">Candidatus Rhabdochlamydia porcellionis</name>
    <dbReference type="NCBI Taxonomy" id="225148"/>
    <lineage>
        <taxon>Bacteria</taxon>
        <taxon>Pseudomonadati</taxon>
        <taxon>Chlamydiota</taxon>
        <taxon>Chlamydiia</taxon>
        <taxon>Parachlamydiales</taxon>
        <taxon>Candidatus Rhabdochlamydiaceae</taxon>
        <taxon>Candidatus Rhabdochlamydia</taxon>
    </lineage>
</organism>
<keyword evidence="2" id="KW-0648">Protein biosynthesis</keyword>
<dbReference type="GO" id="GO:0042586">
    <property type="term" value="F:peptide deformylase activity"/>
    <property type="evidence" value="ECO:0007669"/>
    <property type="project" value="UniProtKB-EC"/>
</dbReference>
<feature type="binding site" evidence="2">
    <location>
        <position position="140"/>
    </location>
    <ligand>
        <name>Fe cation</name>
        <dbReference type="ChEBI" id="CHEBI:24875"/>
    </ligand>
</feature>
<gene>
    <name evidence="2" type="primary">def</name>
    <name evidence="3" type="ORF">RHAB15C_0000606</name>
</gene>
<dbReference type="Proteomes" id="UP000822862">
    <property type="component" value="Chromosome"/>
</dbReference>
<name>A0ABX8Z2E5_9BACT</name>
<comment type="catalytic activity">
    <reaction evidence="2">
        <text>N-terminal N-formyl-L-methionyl-[peptide] + H2O = N-terminal L-methionyl-[peptide] + formate</text>
        <dbReference type="Rhea" id="RHEA:24420"/>
        <dbReference type="Rhea" id="RHEA-COMP:10639"/>
        <dbReference type="Rhea" id="RHEA-COMP:10640"/>
        <dbReference type="ChEBI" id="CHEBI:15377"/>
        <dbReference type="ChEBI" id="CHEBI:15740"/>
        <dbReference type="ChEBI" id="CHEBI:49298"/>
        <dbReference type="ChEBI" id="CHEBI:64731"/>
        <dbReference type="EC" id="3.5.1.88"/>
    </reaction>
</comment>
<reference evidence="3 4" key="1">
    <citation type="submission" date="2021-05" db="EMBL/GenBank/DDBJ databases">
        <title>Ecology and evolution of chlamydial symbionts of arthropods.</title>
        <authorList>
            <person name="Halter T."/>
            <person name="Sixt B.S."/>
            <person name="Toenshoff E.R."/>
            <person name="Koestlbacher S."/>
            <person name="Schulz F."/>
            <person name="Kostanjsek R."/>
            <person name="Collingro A."/>
            <person name="Hendrickx F."/>
            <person name="Horn M."/>
        </authorList>
    </citation>
    <scope>NUCLEOTIDE SEQUENCE [LARGE SCALE GENOMIC DNA]</scope>
    <source>
        <strain evidence="3 4">15C</strain>
    </source>
</reference>
<dbReference type="EC" id="3.5.1.88" evidence="2"/>
<dbReference type="PIRSF" id="PIRSF004749">
    <property type="entry name" value="Pep_def"/>
    <property type="match status" value="1"/>
</dbReference>
<dbReference type="CDD" id="cd00487">
    <property type="entry name" value="Pep_deformylase"/>
    <property type="match status" value="1"/>
</dbReference>
<dbReference type="InterPro" id="IPR023635">
    <property type="entry name" value="Peptide_deformylase"/>
</dbReference>
<comment type="cofactor">
    <cofactor evidence="2">
        <name>Fe(2+)</name>
        <dbReference type="ChEBI" id="CHEBI:29033"/>
    </cofactor>
    <text evidence="2">Binds 1 Fe(2+) ion.</text>
</comment>
<dbReference type="Gene3D" id="3.90.45.10">
    <property type="entry name" value="Peptide deformylase"/>
    <property type="match status" value="1"/>
</dbReference>
<evidence type="ECO:0000313" key="3">
    <source>
        <dbReference type="EMBL" id="QZA58727.1"/>
    </source>
</evidence>
<keyword evidence="2" id="KW-0408">Iron</keyword>
<dbReference type="SUPFAM" id="SSF56420">
    <property type="entry name" value="Peptide deformylase"/>
    <property type="match status" value="1"/>
</dbReference>
<evidence type="ECO:0000256" key="2">
    <source>
        <dbReference type="HAMAP-Rule" id="MF_00163"/>
    </source>
</evidence>
<evidence type="ECO:0000313" key="4">
    <source>
        <dbReference type="Proteomes" id="UP000822862"/>
    </source>
</evidence>
<feature type="active site" evidence="2">
    <location>
        <position position="141"/>
    </location>
</feature>